<evidence type="ECO:0008006" key="5">
    <source>
        <dbReference type="Google" id="ProtNLM"/>
    </source>
</evidence>
<dbReference type="Proteomes" id="UP001305647">
    <property type="component" value="Unassembled WGS sequence"/>
</dbReference>
<accession>A0AAN6PXD7</accession>
<gene>
    <name evidence="3" type="ORF">N658DRAFT_221824</name>
</gene>
<protein>
    <recommendedName>
        <fullName evidence="5">Secreted protein</fullName>
    </recommendedName>
</protein>
<reference evidence="3" key="1">
    <citation type="journal article" date="2023" name="Mol. Phylogenet. Evol.">
        <title>Genome-scale phylogeny and comparative genomics of the fungal order Sordariales.</title>
        <authorList>
            <person name="Hensen N."/>
            <person name="Bonometti L."/>
            <person name="Westerberg I."/>
            <person name="Brannstrom I.O."/>
            <person name="Guillou S."/>
            <person name="Cros-Aarteil S."/>
            <person name="Calhoun S."/>
            <person name="Haridas S."/>
            <person name="Kuo A."/>
            <person name="Mondo S."/>
            <person name="Pangilinan J."/>
            <person name="Riley R."/>
            <person name="LaButti K."/>
            <person name="Andreopoulos B."/>
            <person name="Lipzen A."/>
            <person name="Chen C."/>
            <person name="Yan M."/>
            <person name="Daum C."/>
            <person name="Ng V."/>
            <person name="Clum A."/>
            <person name="Steindorff A."/>
            <person name="Ohm R.A."/>
            <person name="Martin F."/>
            <person name="Silar P."/>
            <person name="Natvig D.O."/>
            <person name="Lalanne C."/>
            <person name="Gautier V."/>
            <person name="Ament-Velasquez S.L."/>
            <person name="Kruys A."/>
            <person name="Hutchinson M.I."/>
            <person name="Powell A.J."/>
            <person name="Barry K."/>
            <person name="Miller A.N."/>
            <person name="Grigoriev I.V."/>
            <person name="Debuchy R."/>
            <person name="Gladieux P."/>
            <person name="Hiltunen Thoren M."/>
            <person name="Johannesson H."/>
        </authorList>
    </citation>
    <scope>NUCLEOTIDE SEQUENCE</scope>
    <source>
        <strain evidence="3">CBS 757.83</strain>
    </source>
</reference>
<proteinExistence type="predicted"/>
<organism evidence="3 4">
    <name type="scientific">Parathielavia hyrcaniae</name>
    <dbReference type="NCBI Taxonomy" id="113614"/>
    <lineage>
        <taxon>Eukaryota</taxon>
        <taxon>Fungi</taxon>
        <taxon>Dikarya</taxon>
        <taxon>Ascomycota</taxon>
        <taxon>Pezizomycotina</taxon>
        <taxon>Sordariomycetes</taxon>
        <taxon>Sordariomycetidae</taxon>
        <taxon>Sordariales</taxon>
        <taxon>Chaetomiaceae</taxon>
        <taxon>Parathielavia</taxon>
    </lineage>
</organism>
<feature type="region of interest" description="Disordered" evidence="1">
    <location>
        <begin position="39"/>
        <end position="70"/>
    </location>
</feature>
<evidence type="ECO:0000256" key="1">
    <source>
        <dbReference type="SAM" id="MobiDB-lite"/>
    </source>
</evidence>
<sequence>MNQMSIDRLGGVFLWCLLRVQSTVRQAIKCFAINANKNKTKGEQTHTVRPAASDPASSRSANSFSLSPLP</sequence>
<reference evidence="3" key="2">
    <citation type="submission" date="2023-05" db="EMBL/GenBank/DDBJ databases">
        <authorList>
            <consortium name="Lawrence Berkeley National Laboratory"/>
            <person name="Steindorff A."/>
            <person name="Hensen N."/>
            <person name="Bonometti L."/>
            <person name="Westerberg I."/>
            <person name="Brannstrom I.O."/>
            <person name="Guillou S."/>
            <person name="Cros-Aarteil S."/>
            <person name="Calhoun S."/>
            <person name="Haridas S."/>
            <person name="Kuo A."/>
            <person name="Mondo S."/>
            <person name="Pangilinan J."/>
            <person name="Riley R."/>
            <person name="Labutti K."/>
            <person name="Andreopoulos B."/>
            <person name="Lipzen A."/>
            <person name="Chen C."/>
            <person name="Yanf M."/>
            <person name="Daum C."/>
            <person name="Ng V."/>
            <person name="Clum A."/>
            <person name="Ohm R."/>
            <person name="Martin F."/>
            <person name="Silar P."/>
            <person name="Natvig D."/>
            <person name="Lalanne C."/>
            <person name="Gautier V."/>
            <person name="Ament-Velasquez S.L."/>
            <person name="Kruys A."/>
            <person name="Hutchinson M.I."/>
            <person name="Powell A.J."/>
            <person name="Barry K."/>
            <person name="Miller A.N."/>
            <person name="Grigoriev I.V."/>
            <person name="Debuchy R."/>
            <person name="Gladieux P."/>
            <person name="Thoren M.H."/>
            <person name="Johannesson H."/>
        </authorList>
    </citation>
    <scope>NUCLEOTIDE SEQUENCE</scope>
    <source>
        <strain evidence="3">CBS 757.83</strain>
    </source>
</reference>
<evidence type="ECO:0000256" key="2">
    <source>
        <dbReference type="SAM" id="SignalP"/>
    </source>
</evidence>
<feature type="chain" id="PRO_5042975463" description="Secreted protein" evidence="2">
    <location>
        <begin position="23"/>
        <end position="70"/>
    </location>
</feature>
<dbReference type="AlphaFoldDB" id="A0AAN6PXD7"/>
<evidence type="ECO:0000313" key="3">
    <source>
        <dbReference type="EMBL" id="KAK4098389.1"/>
    </source>
</evidence>
<keyword evidence="2" id="KW-0732">Signal</keyword>
<dbReference type="EMBL" id="MU863659">
    <property type="protein sequence ID" value="KAK4098389.1"/>
    <property type="molecule type" value="Genomic_DNA"/>
</dbReference>
<name>A0AAN6PXD7_9PEZI</name>
<evidence type="ECO:0000313" key="4">
    <source>
        <dbReference type="Proteomes" id="UP001305647"/>
    </source>
</evidence>
<keyword evidence="4" id="KW-1185">Reference proteome</keyword>
<feature type="signal peptide" evidence="2">
    <location>
        <begin position="1"/>
        <end position="22"/>
    </location>
</feature>
<comment type="caution">
    <text evidence="3">The sequence shown here is derived from an EMBL/GenBank/DDBJ whole genome shotgun (WGS) entry which is preliminary data.</text>
</comment>
<feature type="compositionally biased region" description="Low complexity" evidence="1">
    <location>
        <begin position="50"/>
        <end position="70"/>
    </location>
</feature>